<evidence type="ECO:0000259" key="1">
    <source>
        <dbReference type="Pfam" id="PF13808"/>
    </source>
</evidence>
<dbReference type="AlphaFoldDB" id="A0A084XZ70"/>
<dbReference type="EMBL" id="JDSS02000024">
    <property type="protein sequence ID" value="KFB67764.1"/>
    <property type="molecule type" value="Genomic_DNA"/>
</dbReference>
<dbReference type="RefSeq" id="WP_273703488.1">
    <property type="nucleotide sequence ID" value="NZ_JDSS02000024.1"/>
</dbReference>
<dbReference type="InterPro" id="IPR025639">
    <property type="entry name" value="DruA"/>
</dbReference>
<feature type="domain" description="H repeat-associated protein N-terminal" evidence="1">
    <location>
        <begin position="221"/>
        <end position="311"/>
    </location>
</feature>
<dbReference type="Pfam" id="PF13808">
    <property type="entry name" value="DDE_Tnp_1_assoc"/>
    <property type="match status" value="1"/>
</dbReference>
<dbReference type="Pfam" id="PF14236">
    <property type="entry name" value="DruA"/>
    <property type="match status" value="1"/>
</dbReference>
<gene>
    <name evidence="2" type="ORF">CAPSK01_002352</name>
</gene>
<evidence type="ECO:0000313" key="3">
    <source>
        <dbReference type="Proteomes" id="UP000019812"/>
    </source>
</evidence>
<organism evidence="2 3">
    <name type="scientific">Candidatus Accumulibacter vicinus</name>
    <dbReference type="NCBI Taxonomy" id="2954382"/>
    <lineage>
        <taxon>Bacteria</taxon>
        <taxon>Pseudomonadati</taxon>
        <taxon>Pseudomonadota</taxon>
        <taxon>Betaproteobacteria</taxon>
        <taxon>Candidatus Accumulibacter</taxon>
    </lineage>
</organism>
<proteinExistence type="predicted"/>
<dbReference type="Proteomes" id="UP000019812">
    <property type="component" value="Unassembled WGS sequence"/>
</dbReference>
<dbReference type="InterPro" id="IPR032806">
    <property type="entry name" value="YbfD_N"/>
</dbReference>
<comment type="caution">
    <text evidence="2">The sequence shown here is derived from an EMBL/GenBank/DDBJ whole genome shotgun (WGS) entry which is preliminary data.</text>
</comment>
<protein>
    <submittedName>
        <fullName evidence="2">Transposase</fullName>
    </submittedName>
</protein>
<evidence type="ECO:0000313" key="2">
    <source>
        <dbReference type="EMBL" id="KFB67764.1"/>
    </source>
</evidence>
<dbReference type="STRING" id="1457154.CAPSK01_002352"/>
<accession>A0A084XZ70</accession>
<name>A0A084XZ70_9PROT</name>
<sequence>MDWGKFTSEALSEVQVRPVERSEEERYQEQMARHHYLGALAKIGETVWYVATWREQWVAQLSISAAALKCGVRDRWIGWDFRSQYGRLKLIANNSRFLILPEWHWPNVGSRVLSLTERRVVADWQARFGHPLLLLETFVDPRQFHGGVYRAANWIELGLTQGYRRTREGYSAEAEAPKRVFVRPLCRTPQVQLTHPDRAHLQLTGAAKIMLNADQMRQLPQCFTMIPDPRRAQGRRHRLPVVLGIAAGATLCGMRGYKAISNWADALGQKARERFGCRREKGQYLVPSESVIRDCLVRIEPDAMDGALNTWNQAWGTQDEALALDGKTMKNAIDETGEQAHILSVVGHDSKTCYAQKKSAPYR</sequence>
<reference evidence="2 3" key="1">
    <citation type="submission" date="2014-07" db="EMBL/GenBank/DDBJ databases">
        <title>Expanding our view of genomic diversity in Candidatus Accumulibacter clades.</title>
        <authorList>
            <person name="Skennerton C.T."/>
            <person name="Barr J.J."/>
            <person name="Slater F.R."/>
            <person name="Bond P.L."/>
            <person name="Tyson G.W."/>
        </authorList>
    </citation>
    <scope>NUCLEOTIDE SEQUENCE [LARGE SCALE GENOMIC DNA]</scope>
    <source>
        <strain evidence="3">SK-01</strain>
    </source>
</reference>